<dbReference type="InterPro" id="IPR000182">
    <property type="entry name" value="GNAT_dom"/>
</dbReference>
<dbReference type="CDD" id="cd04301">
    <property type="entry name" value="NAT_SF"/>
    <property type="match status" value="1"/>
</dbReference>
<dbReference type="PANTHER" id="PTHR13947">
    <property type="entry name" value="GNAT FAMILY N-ACETYLTRANSFERASE"/>
    <property type="match status" value="1"/>
</dbReference>
<dbReference type="InterPro" id="IPR016181">
    <property type="entry name" value="Acyl_CoA_acyltransferase"/>
</dbReference>
<feature type="domain" description="N-acetyltransferase" evidence="2">
    <location>
        <begin position="13"/>
        <end position="182"/>
    </location>
</feature>
<evidence type="ECO:0000313" key="4">
    <source>
        <dbReference type="Proteomes" id="UP001500443"/>
    </source>
</evidence>
<dbReference type="Pfam" id="PF00583">
    <property type="entry name" value="Acetyltransf_1"/>
    <property type="match status" value="1"/>
</dbReference>
<keyword evidence="1" id="KW-0808">Transferase</keyword>
<dbReference type="Gene3D" id="3.40.630.30">
    <property type="match status" value="1"/>
</dbReference>
<accession>A0ABN2Y1S3</accession>
<reference evidence="3 4" key="1">
    <citation type="journal article" date="2019" name="Int. J. Syst. Evol. Microbiol.">
        <title>The Global Catalogue of Microorganisms (GCM) 10K type strain sequencing project: providing services to taxonomists for standard genome sequencing and annotation.</title>
        <authorList>
            <consortium name="The Broad Institute Genomics Platform"/>
            <consortium name="The Broad Institute Genome Sequencing Center for Infectious Disease"/>
            <person name="Wu L."/>
            <person name="Ma J."/>
        </authorList>
    </citation>
    <scope>NUCLEOTIDE SEQUENCE [LARGE SCALE GENOMIC DNA]</scope>
    <source>
        <strain evidence="3 4">JCM 15481</strain>
    </source>
</reference>
<dbReference type="SUPFAM" id="SSF55729">
    <property type="entry name" value="Acyl-CoA N-acyltransferases (Nat)"/>
    <property type="match status" value="1"/>
</dbReference>
<dbReference type="EMBL" id="BAAAPF010000044">
    <property type="protein sequence ID" value="GAA2118953.1"/>
    <property type="molecule type" value="Genomic_DNA"/>
</dbReference>
<name>A0ABN2Y1S3_9ACTN</name>
<proteinExistence type="predicted"/>
<sequence length="182" mass="19837">MSVGQGRLGGMDFTVRPVRPEEYKRAGDLVAQAYLADGLLTFGEDDTYVHDLRDVPARARAKRAEVLVAVDGDGRPDGGLVLGSVTFVTAGSPYAELSGPGEGEFRMLAVASEARGRGVGEALVRACMDRARELEARRMVLSSAPDMTPAHRLYERLGFIRTPQRDWFPLPGFPLWAFVAEL</sequence>
<protein>
    <submittedName>
        <fullName evidence="3">GNAT family N-acetyltransferase</fullName>
    </submittedName>
</protein>
<evidence type="ECO:0000256" key="1">
    <source>
        <dbReference type="ARBA" id="ARBA00022679"/>
    </source>
</evidence>
<dbReference type="PANTHER" id="PTHR13947:SF37">
    <property type="entry name" value="LD18367P"/>
    <property type="match status" value="1"/>
</dbReference>
<evidence type="ECO:0000313" key="3">
    <source>
        <dbReference type="EMBL" id="GAA2118953.1"/>
    </source>
</evidence>
<comment type="caution">
    <text evidence="3">The sequence shown here is derived from an EMBL/GenBank/DDBJ whole genome shotgun (WGS) entry which is preliminary data.</text>
</comment>
<dbReference type="Proteomes" id="UP001500443">
    <property type="component" value="Unassembled WGS sequence"/>
</dbReference>
<organism evidence="3 4">
    <name type="scientific">Streptomyces synnematoformans</name>
    <dbReference type="NCBI Taxonomy" id="415721"/>
    <lineage>
        <taxon>Bacteria</taxon>
        <taxon>Bacillati</taxon>
        <taxon>Actinomycetota</taxon>
        <taxon>Actinomycetes</taxon>
        <taxon>Kitasatosporales</taxon>
        <taxon>Streptomycetaceae</taxon>
        <taxon>Streptomyces</taxon>
    </lineage>
</organism>
<evidence type="ECO:0000259" key="2">
    <source>
        <dbReference type="PROSITE" id="PS51186"/>
    </source>
</evidence>
<gene>
    <name evidence="3" type="ORF">GCM10009802_20850</name>
</gene>
<dbReference type="PROSITE" id="PS51186">
    <property type="entry name" value="GNAT"/>
    <property type="match status" value="1"/>
</dbReference>
<dbReference type="InterPro" id="IPR050769">
    <property type="entry name" value="NAT_camello-type"/>
</dbReference>
<keyword evidence="4" id="KW-1185">Reference proteome</keyword>